<evidence type="ECO:0000256" key="4">
    <source>
        <dbReference type="ARBA" id="ARBA00023136"/>
    </source>
</evidence>
<keyword evidence="5" id="KW-0813">Transport</keyword>
<evidence type="ECO:0000259" key="6">
    <source>
        <dbReference type="PROSITE" id="PS51012"/>
    </source>
</evidence>
<feature type="transmembrane region" description="Helical" evidence="5">
    <location>
        <begin position="127"/>
        <end position="151"/>
    </location>
</feature>
<dbReference type="EMBL" id="VDEM01000132">
    <property type="protein sequence ID" value="KAF0821263.1"/>
    <property type="molecule type" value="Genomic_DNA"/>
</dbReference>
<feature type="transmembrane region" description="Helical" evidence="5">
    <location>
        <begin position="92"/>
        <end position="115"/>
    </location>
</feature>
<dbReference type="InterPro" id="IPR013525">
    <property type="entry name" value="ABC2_TM"/>
</dbReference>
<proteinExistence type="inferred from homology"/>
<dbReference type="PIRSF" id="PIRSF006648">
    <property type="entry name" value="DrrB"/>
    <property type="match status" value="1"/>
</dbReference>
<dbReference type="PRINTS" id="PR00164">
    <property type="entry name" value="ABC2TRNSPORT"/>
</dbReference>
<evidence type="ECO:0000256" key="2">
    <source>
        <dbReference type="ARBA" id="ARBA00022692"/>
    </source>
</evidence>
<feature type="transmembrane region" description="Helical" evidence="5">
    <location>
        <begin position="163"/>
        <end position="185"/>
    </location>
</feature>
<comment type="similarity">
    <text evidence="5">Belongs to the ABC-2 integral membrane protein family.</text>
</comment>
<comment type="caution">
    <text evidence="7">The sequence shown here is derived from an EMBL/GenBank/DDBJ whole genome shotgun (WGS) entry which is preliminary data.</text>
</comment>
<gene>
    <name evidence="7" type="ORF">KIS1582_5032</name>
</gene>
<dbReference type="PANTHER" id="PTHR43229:SF2">
    <property type="entry name" value="NODULATION PROTEIN J"/>
    <property type="match status" value="1"/>
</dbReference>
<dbReference type="Pfam" id="PF01061">
    <property type="entry name" value="ABC2_membrane"/>
    <property type="match status" value="1"/>
</dbReference>
<keyword evidence="5" id="KW-1003">Cell membrane</keyword>
<feature type="domain" description="ABC transmembrane type-2" evidence="6">
    <location>
        <begin position="17"/>
        <end position="237"/>
    </location>
</feature>
<dbReference type="InterPro" id="IPR051784">
    <property type="entry name" value="Nod_factor_ABC_transporter"/>
</dbReference>
<dbReference type="Proteomes" id="UP000465778">
    <property type="component" value="Unassembled WGS sequence"/>
</dbReference>
<organism evidence="7 8">
    <name type="scientific">Cytobacillus firmus</name>
    <name type="common">Bacillus firmus</name>
    <dbReference type="NCBI Taxonomy" id="1399"/>
    <lineage>
        <taxon>Bacteria</taxon>
        <taxon>Bacillati</taxon>
        <taxon>Bacillota</taxon>
        <taxon>Bacilli</taxon>
        <taxon>Bacillales</taxon>
        <taxon>Bacillaceae</taxon>
        <taxon>Cytobacillus</taxon>
    </lineage>
</organism>
<reference evidence="7 8" key="1">
    <citation type="journal article" date="2020" name="G3 (Bethesda)">
        <title>Whole Genome Sequencing and Comparative Genomics of Two Nematicidal Bacillus Strains Reveals a Wide Range of Possible Virulence Factors.</title>
        <authorList>
            <person name="Susic N."/>
            <person name="Janezic S."/>
            <person name="Rupnik M."/>
            <person name="Geric Stare B."/>
        </authorList>
    </citation>
    <scope>NUCLEOTIDE SEQUENCE [LARGE SCALE GENOMIC DNA]</scope>
    <source>
        <strain evidence="7 8">I-1582</strain>
    </source>
</reference>
<evidence type="ECO:0000256" key="5">
    <source>
        <dbReference type="RuleBase" id="RU361157"/>
    </source>
</evidence>
<dbReference type="AlphaFoldDB" id="A0A800MRS2"/>
<dbReference type="GO" id="GO:0043190">
    <property type="term" value="C:ATP-binding cassette (ABC) transporter complex"/>
    <property type="evidence" value="ECO:0007669"/>
    <property type="project" value="InterPro"/>
</dbReference>
<accession>A0A800MRS2</accession>
<evidence type="ECO:0000256" key="1">
    <source>
        <dbReference type="ARBA" id="ARBA00004141"/>
    </source>
</evidence>
<dbReference type="RefSeq" id="WP_159347333.1">
    <property type="nucleotide sequence ID" value="NZ_JBALOT010000106.1"/>
</dbReference>
<name>A0A800MRS2_CYTFI</name>
<dbReference type="PROSITE" id="PS51012">
    <property type="entry name" value="ABC_TM2"/>
    <property type="match status" value="1"/>
</dbReference>
<keyword evidence="4 5" id="KW-0472">Membrane</keyword>
<evidence type="ECO:0000256" key="3">
    <source>
        <dbReference type="ARBA" id="ARBA00022989"/>
    </source>
</evidence>
<comment type="subcellular location">
    <subcellularLocation>
        <location evidence="5">Cell membrane</location>
        <topology evidence="5">Multi-pass membrane protein</topology>
    </subcellularLocation>
    <subcellularLocation>
        <location evidence="1">Membrane</location>
        <topology evidence="1">Multi-pass membrane protein</topology>
    </subcellularLocation>
</comment>
<feature type="transmembrane region" description="Helical" evidence="5">
    <location>
        <begin position="12"/>
        <end position="33"/>
    </location>
</feature>
<evidence type="ECO:0000313" key="7">
    <source>
        <dbReference type="EMBL" id="KAF0821263.1"/>
    </source>
</evidence>
<dbReference type="PANTHER" id="PTHR43229">
    <property type="entry name" value="NODULATION PROTEIN J"/>
    <property type="match status" value="1"/>
</dbReference>
<dbReference type="OrthoDB" id="162334at2"/>
<keyword evidence="2 5" id="KW-0812">Transmembrane</keyword>
<keyword evidence="3 5" id="KW-1133">Transmembrane helix</keyword>
<dbReference type="GO" id="GO:0140359">
    <property type="term" value="F:ABC-type transporter activity"/>
    <property type="evidence" value="ECO:0007669"/>
    <property type="project" value="InterPro"/>
</dbReference>
<dbReference type="InterPro" id="IPR000412">
    <property type="entry name" value="ABC_2_transport"/>
</dbReference>
<feature type="transmembrane region" description="Helical" evidence="5">
    <location>
        <begin position="215"/>
        <end position="235"/>
    </location>
</feature>
<sequence length="240" mass="26898">MLNFAARNRKEIFRDPLSIILGVALPIIFLIVFTTIERNAPLYIFKVNNFAPGIIVFGFAFLTMFSALLIAKDKQTALLTRLLASPLKVVDYVFGYAIPMIPLAVLQAVFCYLVAMTVGLSTEWIDLFVSIIVLLPTAVISIFFGLFLGALFTDKQIQGIGTIYIFLVSFLSGAWIDLTLLGTTFEKISYTLPFVHAIELSRDVLIGDYSTFNFHFWWTIGYAILAIIIAILAFIKICKR</sequence>
<dbReference type="InterPro" id="IPR047817">
    <property type="entry name" value="ABC2_TM_bact-type"/>
</dbReference>
<protein>
    <recommendedName>
        <fullName evidence="5">Transport permease protein</fullName>
    </recommendedName>
</protein>
<feature type="transmembrane region" description="Helical" evidence="5">
    <location>
        <begin position="53"/>
        <end position="71"/>
    </location>
</feature>
<evidence type="ECO:0000313" key="8">
    <source>
        <dbReference type="Proteomes" id="UP000465778"/>
    </source>
</evidence>